<dbReference type="KEGG" id="aot:AcetOri_orf00548"/>
<sequence length="435" mass="45218">MSGALSALSRVAGQYLQCSFRAVPFAVMGSGGEHGRKQAVHQYPYRDGLYVEDLGMRGRAYHVRGFVTGPTASVQRDLLVKAAETAGAGLLIHPTLGVIRASCMNFAWSEPDGIMGRIDVSFDFLEESDLLGGVLKMALDVAVAAAAIVAQSTASNSFIARITSSLAVGQPVVLATRAVAAGWGYYGHRALHSPVATQAAMSTLPGNNGRFVAGNNAAIDPDATASTALVALVSARTSMENALATLAQSATPSALADNAQAVAELVRTSLPDPGAQITALLAMAGFSVQPDSTTAPIGAAIATGQSAMAALCQHMALASLALACESWQPTSSNEAESLRKLVSDTLDTAATQAADAGLIETWQALRSLRSALTTELSDRASQLPEQITVTRNEPEPALLLVQQLYADGTRSDDLIRRANPIHPAFMPTSFEALSA</sequence>
<gene>
    <name evidence="2" type="ORF">AcetOrient_orf00548</name>
</gene>
<evidence type="ECO:0000313" key="2">
    <source>
        <dbReference type="EMBL" id="BBC78726.1"/>
    </source>
</evidence>
<dbReference type="EMBL" id="AP018515">
    <property type="protein sequence ID" value="BBC78726.1"/>
    <property type="molecule type" value="Genomic_DNA"/>
</dbReference>
<protein>
    <submittedName>
        <fullName evidence="2">DNA circulation family protein</fullName>
    </submittedName>
</protein>
<reference evidence="2 3" key="1">
    <citation type="submission" date="2018-02" db="EMBL/GenBank/DDBJ databases">
        <title>Acetobacter orientalis genome.</title>
        <authorList>
            <person name="Nakashima N."/>
            <person name="Tamura T."/>
        </authorList>
    </citation>
    <scope>NUCLEOTIDE SEQUENCE [LARGE SCALE GENOMIC DNA]</scope>
    <source>
        <strain evidence="2 3">FAN1</strain>
    </source>
</reference>
<feature type="domain" description="DNA circulation N-terminal" evidence="1">
    <location>
        <begin position="15"/>
        <end position="99"/>
    </location>
</feature>
<evidence type="ECO:0000259" key="1">
    <source>
        <dbReference type="Pfam" id="PF07157"/>
    </source>
</evidence>
<dbReference type="AlphaFoldDB" id="A0A2Z5ZEC3"/>
<dbReference type="Pfam" id="PF07157">
    <property type="entry name" value="DNA_circ_N"/>
    <property type="match status" value="1"/>
</dbReference>
<accession>A0A2Z5ZEC3</accession>
<evidence type="ECO:0000313" key="3">
    <source>
        <dbReference type="Proteomes" id="UP000270034"/>
    </source>
</evidence>
<organism evidence="2 3">
    <name type="scientific">Acetobacter orientalis</name>
    <dbReference type="NCBI Taxonomy" id="146474"/>
    <lineage>
        <taxon>Bacteria</taxon>
        <taxon>Pseudomonadati</taxon>
        <taxon>Pseudomonadota</taxon>
        <taxon>Alphaproteobacteria</taxon>
        <taxon>Acetobacterales</taxon>
        <taxon>Acetobacteraceae</taxon>
        <taxon>Acetobacter</taxon>
    </lineage>
</organism>
<name>A0A2Z5ZEC3_9PROT</name>
<dbReference type="InterPro" id="IPR009826">
    <property type="entry name" value="DNA_circ_N"/>
</dbReference>
<dbReference type="Proteomes" id="UP000270034">
    <property type="component" value="Chromosome"/>
</dbReference>
<proteinExistence type="predicted"/>